<name>A0ABQ8B7Z0_BRANA</name>
<evidence type="ECO:0000313" key="3">
    <source>
        <dbReference type="Proteomes" id="UP000824890"/>
    </source>
</evidence>
<keyword evidence="1" id="KW-0175">Coiled coil</keyword>
<feature type="coiled-coil region" evidence="1">
    <location>
        <begin position="39"/>
        <end position="87"/>
    </location>
</feature>
<gene>
    <name evidence="2" type="ORF">HID58_040427</name>
</gene>
<evidence type="ECO:0000313" key="2">
    <source>
        <dbReference type="EMBL" id="KAH0900924.1"/>
    </source>
</evidence>
<organism evidence="2 3">
    <name type="scientific">Brassica napus</name>
    <name type="common">Rape</name>
    <dbReference type="NCBI Taxonomy" id="3708"/>
    <lineage>
        <taxon>Eukaryota</taxon>
        <taxon>Viridiplantae</taxon>
        <taxon>Streptophyta</taxon>
        <taxon>Embryophyta</taxon>
        <taxon>Tracheophyta</taxon>
        <taxon>Spermatophyta</taxon>
        <taxon>Magnoliopsida</taxon>
        <taxon>eudicotyledons</taxon>
        <taxon>Gunneridae</taxon>
        <taxon>Pentapetalae</taxon>
        <taxon>rosids</taxon>
        <taxon>malvids</taxon>
        <taxon>Brassicales</taxon>
        <taxon>Brassicaceae</taxon>
        <taxon>Brassiceae</taxon>
        <taxon>Brassica</taxon>
    </lineage>
</organism>
<proteinExistence type="predicted"/>
<protein>
    <submittedName>
        <fullName evidence="2">Uncharacterized protein</fullName>
    </submittedName>
</protein>
<evidence type="ECO:0000256" key="1">
    <source>
        <dbReference type="SAM" id="Coils"/>
    </source>
</evidence>
<sequence>MEIIDLTDDEAEVQEKCFIDLTTDEEAEDQEKPFIDLPTAECHLELKELNKRLEEKEAEIRGNYKEKVQLEKDKRALQREIEGLRQKLAS</sequence>
<accession>A0ABQ8B7Z0</accession>
<comment type="caution">
    <text evidence="2">The sequence shown here is derived from an EMBL/GenBank/DDBJ whole genome shotgun (WGS) entry which is preliminary data.</text>
</comment>
<dbReference type="Proteomes" id="UP000824890">
    <property type="component" value="Unassembled WGS sequence"/>
</dbReference>
<reference evidence="2 3" key="1">
    <citation type="submission" date="2021-05" db="EMBL/GenBank/DDBJ databases">
        <title>Genome Assembly of Synthetic Allotetraploid Brassica napus Reveals Homoeologous Exchanges between Subgenomes.</title>
        <authorList>
            <person name="Davis J.T."/>
        </authorList>
    </citation>
    <scope>NUCLEOTIDE SEQUENCE [LARGE SCALE GENOMIC DNA]</scope>
    <source>
        <strain evidence="3">cv. Da-Ae</strain>
        <tissue evidence="2">Seedling</tissue>
    </source>
</reference>
<keyword evidence="3" id="KW-1185">Reference proteome</keyword>
<dbReference type="EMBL" id="JAGKQM010000011">
    <property type="protein sequence ID" value="KAH0900924.1"/>
    <property type="molecule type" value="Genomic_DNA"/>
</dbReference>